<dbReference type="GO" id="GO:0004190">
    <property type="term" value="F:aspartic-type endopeptidase activity"/>
    <property type="evidence" value="ECO:0007669"/>
    <property type="project" value="UniProtKB-KW"/>
</dbReference>
<keyword evidence="1 3" id="KW-0472">Membrane</keyword>
<organism evidence="4 5">
    <name type="scientific">Halobacillus salinus</name>
    <dbReference type="NCBI Taxonomy" id="192814"/>
    <lineage>
        <taxon>Bacteria</taxon>
        <taxon>Bacillati</taxon>
        <taxon>Bacillota</taxon>
        <taxon>Bacilli</taxon>
        <taxon>Bacillales</taxon>
        <taxon>Bacillaceae</taxon>
        <taxon>Halobacillus</taxon>
    </lineage>
</organism>
<keyword evidence="1" id="KW-0064">Aspartyl protease</keyword>
<dbReference type="GO" id="GO:0005886">
    <property type="term" value="C:plasma membrane"/>
    <property type="evidence" value="ECO:0007669"/>
    <property type="project" value="UniProtKB-SubCell"/>
</dbReference>
<evidence type="ECO:0000313" key="4">
    <source>
        <dbReference type="EMBL" id="TGB04997.1"/>
    </source>
</evidence>
<dbReference type="GO" id="GO:0006508">
    <property type="term" value="P:proteolysis"/>
    <property type="evidence" value="ECO:0007669"/>
    <property type="project" value="UniProtKB-KW"/>
</dbReference>
<evidence type="ECO:0000313" key="5">
    <source>
        <dbReference type="Proteomes" id="UP000297982"/>
    </source>
</evidence>
<feature type="transmembrane region" description="Helical" evidence="3">
    <location>
        <begin position="43"/>
        <end position="62"/>
    </location>
</feature>
<dbReference type="GO" id="GO:0030436">
    <property type="term" value="P:asexual sporulation"/>
    <property type="evidence" value="ECO:0007669"/>
    <property type="project" value="InterPro"/>
</dbReference>
<comment type="subcellular location">
    <subcellularLocation>
        <location evidence="1">Cell membrane</location>
    </subcellularLocation>
</comment>
<name>A0A4Z0H544_9BACI</name>
<evidence type="ECO:0000256" key="3">
    <source>
        <dbReference type="SAM" id="Phobius"/>
    </source>
</evidence>
<protein>
    <recommendedName>
        <fullName evidence="1">Sporulation sigma-E factor-processing peptidase</fullName>
        <ecNumber evidence="1">3.4.23.-</ecNumber>
    </recommendedName>
    <alternativeName>
        <fullName evidence="1">Membrane-associated aspartic protease</fullName>
    </alternativeName>
    <alternativeName>
        <fullName evidence="1">Stage II sporulation protein GA</fullName>
    </alternativeName>
</protein>
<feature type="transmembrane region" description="Helical" evidence="3">
    <location>
        <begin position="74"/>
        <end position="96"/>
    </location>
</feature>
<dbReference type="GO" id="GO:0030435">
    <property type="term" value="P:sporulation resulting in formation of a cellular spore"/>
    <property type="evidence" value="ECO:0007669"/>
    <property type="project" value="UniProtKB-KW"/>
</dbReference>
<dbReference type="Pfam" id="PF03419">
    <property type="entry name" value="Peptidase_U4"/>
    <property type="match status" value="1"/>
</dbReference>
<feature type="transmembrane region" description="Helical" evidence="3">
    <location>
        <begin position="20"/>
        <end position="37"/>
    </location>
</feature>
<proteinExistence type="inferred from homology"/>
<reference evidence="4 5" key="1">
    <citation type="journal article" date="2003" name="Int. J. Syst. Evol. Microbiol.">
        <title>Halobacillus salinus sp. nov., isolated from a salt lake on the coast of the East Sea in Korea.</title>
        <authorList>
            <person name="Yoon J.H."/>
            <person name="Kang K.H."/>
            <person name="Park Y.H."/>
        </authorList>
    </citation>
    <scope>NUCLEOTIDE SEQUENCE [LARGE SCALE GENOMIC DNA]</scope>
    <source>
        <strain evidence="4 5">HSL-3</strain>
    </source>
</reference>
<keyword evidence="3" id="KW-0812">Transmembrane</keyword>
<dbReference type="STRING" id="192814.GCA_900166575_02016"/>
<dbReference type="Proteomes" id="UP000297982">
    <property type="component" value="Unassembled WGS sequence"/>
</dbReference>
<evidence type="ECO:0000256" key="2">
    <source>
        <dbReference type="PIRSR" id="PIRSR018571-1"/>
    </source>
</evidence>
<comment type="similarity">
    <text evidence="1">Belongs to the peptidase U4 family.</text>
</comment>
<evidence type="ECO:0000256" key="1">
    <source>
        <dbReference type="PIRNR" id="PIRNR018571"/>
    </source>
</evidence>
<keyword evidence="1" id="KW-0645">Protease</keyword>
<comment type="caution">
    <text evidence="4">The sequence shown here is derived from an EMBL/GenBank/DDBJ whole genome shotgun (WGS) entry which is preliminary data.</text>
</comment>
<keyword evidence="1" id="KW-0378">Hydrolase</keyword>
<keyword evidence="3" id="KW-1133">Transmembrane helix</keyword>
<feature type="active site" evidence="2">
    <location>
        <position position="169"/>
    </location>
</feature>
<dbReference type="PIRSF" id="PIRSF018571">
    <property type="entry name" value="SpoIIGA"/>
    <property type="match status" value="1"/>
</dbReference>
<keyword evidence="5" id="KW-1185">Reference proteome</keyword>
<gene>
    <name evidence="4" type="primary">spoIIGA</name>
    <name evidence="4" type="ORF">E4663_08385</name>
</gene>
<dbReference type="EMBL" id="SRJC01000001">
    <property type="protein sequence ID" value="TGB04997.1"/>
    <property type="molecule type" value="Genomic_DNA"/>
</dbReference>
<comment type="function">
    <text evidence="1">Probable aspartic protease that is responsible for the proteolytic cleavage of the RNA polymerase sigma E factor (SigE/spoIIGB) to yield the active peptide in the mother cell during sporulation. Responds to a signal from the forespore that is triggered by the extracellular signal protein SpoIIR.</text>
</comment>
<sequence length="290" mass="32257">MDAMILNLTLGLTRAKSSKFRLFSAALIASSLVPLTIYMPHHFLTSSLGKALISLVIIWVAFRYSSLRAFFMQWISFYFITFAIGGTMMGVHFFLTTEMEVQGGTLVTFSGGYGDPVSWCFVLIGFPCSYFFTKWRFSQVAVHQMKMDQVYEVEVQWNGKTAKCHGMVDSGNQLVDPISRKMVFLADRYVIEQLIDEVVVDELTMDQVATSMDGLPGPVQDALRLVPFQAAGHAGQLLVTLTVDSVVIHTESGPLNVQKPLLGVQQSSLTHDNTYQMLIHPHAMVRGKSA</sequence>
<keyword evidence="1" id="KW-0749">Sporulation</keyword>
<comment type="subunit">
    <text evidence="1">Self-associates. Interacts with SigE. Interacts with SpoIIR.</text>
</comment>
<keyword evidence="1" id="KW-1003">Cell membrane</keyword>
<dbReference type="NCBIfam" id="TIGR02854">
    <property type="entry name" value="spore_II_GA"/>
    <property type="match status" value="1"/>
</dbReference>
<dbReference type="InterPro" id="IPR005081">
    <property type="entry name" value="SpoIIGA"/>
</dbReference>
<feature type="transmembrane region" description="Helical" evidence="3">
    <location>
        <begin position="116"/>
        <end position="137"/>
    </location>
</feature>
<dbReference type="AlphaFoldDB" id="A0A4Z0H544"/>
<accession>A0A4Z0H544</accession>
<dbReference type="EC" id="3.4.23.-" evidence="1"/>